<keyword evidence="8" id="KW-1185">Reference proteome</keyword>
<dbReference type="Pfam" id="PF00881">
    <property type="entry name" value="Nitroreductase"/>
    <property type="match status" value="1"/>
</dbReference>
<dbReference type="STRING" id="295068.MAQ5080_02796"/>
<dbReference type="PANTHER" id="PTHR43673">
    <property type="entry name" value="NAD(P)H NITROREDUCTASE YDGI-RELATED"/>
    <property type="match status" value="1"/>
</dbReference>
<evidence type="ECO:0000256" key="1">
    <source>
        <dbReference type="ARBA" id="ARBA00001917"/>
    </source>
</evidence>
<reference evidence="7 8" key="1">
    <citation type="submission" date="2016-06" db="EMBL/GenBank/DDBJ databases">
        <authorList>
            <person name="Kjaerup R.B."/>
            <person name="Dalgaard T.S."/>
            <person name="Juul-Madsen H.R."/>
        </authorList>
    </citation>
    <scope>NUCLEOTIDE SEQUENCE [LARGE SCALE GENOMIC DNA]</scope>
    <source>
        <strain evidence="7 8">CECT 5080</strain>
    </source>
</reference>
<dbReference type="InterPro" id="IPR000415">
    <property type="entry name" value="Nitroreductase-like"/>
</dbReference>
<keyword evidence="4" id="KW-0288">FMN</keyword>
<evidence type="ECO:0000313" key="8">
    <source>
        <dbReference type="Proteomes" id="UP000092627"/>
    </source>
</evidence>
<accession>A0A1A8TM72</accession>
<evidence type="ECO:0000256" key="3">
    <source>
        <dbReference type="ARBA" id="ARBA00022630"/>
    </source>
</evidence>
<dbReference type="RefSeq" id="WP_067211999.1">
    <property type="nucleotide sequence ID" value="NZ_FLOC01000017.1"/>
</dbReference>
<sequence length="207" mass="23027">MSTLPALQWRYSLKQFSSDKVPLARVHDLIEAARLAASSYGLQPYQIWVIDDSQVLAQLSEHAYGQSQITQCSHLLVLVNDTQIGDHTVDRYFQRYYQQTGTEVGSADGYAEHIKSALAAQNSPQRQAWAQQQAYLALGALLSEAAMQRIDACPMTGFDQEAFNHVLGLTEKQLNACVICAVGYRDNSIAVPEKVRTPTTEFAHFFA</sequence>
<comment type="cofactor">
    <cofactor evidence="1">
        <name>FMN</name>
        <dbReference type="ChEBI" id="CHEBI:58210"/>
    </cofactor>
</comment>
<comment type="similarity">
    <text evidence="2">Belongs to the nitroreductase family.</text>
</comment>
<organism evidence="7 8">
    <name type="scientific">Marinomonas aquimarina</name>
    <dbReference type="NCBI Taxonomy" id="295068"/>
    <lineage>
        <taxon>Bacteria</taxon>
        <taxon>Pseudomonadati</taxon>
        <taxon>Pseudomonadota</taxon>
        <taxon>Gammaproteobacteria</taxon>
        <taxon>Oceanospirillales</taxon>
        <taxon>Oceanospirillaceae</taxon>
        <taxon>Marinomonas</taxon>
    </lineage>
</organism>
<evidence type="ECO:0000256" key="4">
    <source>
        <dbReference type="ARBA" id="ARBA00022643"/>
    </source>
</evidence>
<proteinExistence type="inferred from homology"/>
<dbReference type="EMBL" id="FLOC01000017">
    <property type="protein sequence ID" value="SBS34179.1"/>
    <property type="molecule type" value="Genomic_DNA"/>
</dbReference>
<dbReference type="AlphaFoldDB" id="A0A1A8TM72"/>
<dbReference type="GO" id="GO:0016491">
    <property type="term" value="F:oxidoreductase activity"/>
    <property type="evidence" value="ECO:0007669"/>
    <property type="project" value="UniProtKB-KW"/>
</dbReference>
<dbReference type="SUPFAM" id="SSF55469">
    <property type="entry name" value="FMN-dependent nitroreductase-like"/>
    <property type="match status" value="1"/>
</dbReference>
<evidence type="ECO:0000313" key="7">
    <source>
        <dbReference type="EMBL" id="SBS34179.1"/>
    </source>
</evidence>
<keyword evidence="5 7" id="KW-0560">Oxidoreductase</keyword>
<evidence type="ECO:0000256" key="2">
    <source>
        <dbReference type="ARBA" id="ARBA00007118"/>
    </source>
</evidence>
<feature type="domain" description="Nitroreductase" evidence="6">
    <location>
        <begin position="8"/>
        <end position="184"/>
    </location>
</feature>
<evidence type="ECO:0000256" key="5">
    <source>
        <dbReference type="ARBA" id="ARBA00023002"/>
    </source>
</evidence>
<gene>
    <name evidence="7" type="ORF">MAQ5080_02796</name>
</gene>
<name>A0A1A8TM72_9GAMM</name>
<dbReference type="EC" id="1.-.-.-" evidence="7"/>
<dbReference type="Proteomes" id="UP000092627">
    <property type="component" value="Unassembled WGS sequence"/>
</dbReference>
<evidence type="ECO:0000259" key="6">
    <source>
        <dbReference type="Pfam" id="PF00881"/>
    </source>
</evidence>
<dbReference type="Gene3D" id="3.40.109.10">
    <property type="entry name" value="NADH Oxidase"/>
    <property type="match status" value="1"/>
</dbReference>
<protein>
    <submittedName>
        <fullName evidence="7">Putative NAD(P)H nitroreductase</fullName>
        <ecNumber evidence="7">1.-.-.-</ecNumber>
    </submittedName>
</protein>
<dbReference type="PANTHER" id="PTHR43673:SF2">
    <property type="entry name" value="NITROREDUCTASE"/>
    <property type="match status" value="1"/>
</dbReference>
<keyword evidence="3" id="KW-0285">Flavoprotein</keyword>
<dbReference type="OrthoDB" id="9809288at2"/>
<dbReference type="InterPro" id="IPR029479">
    <property type="entry name" value="Nitroreductase"/>
</dbReference>